<name>A0A1E2SJG3_LEIXY</name>
<dbReference type="Gene3D" id="3.40.190.10">
    <property type="entry name" value="Periplasmic binding protein-like II"/>
    <property type="match status" value="1"/>
</dbReference>
<evidence type="ECO:0000313" key="3">
    <source>
        <dbReference type="EMBL" id="ODA89903.1"/>
    </source>
</evidence>
<dbReference type="SUPFAM" id="SSF53850">
    <property type="entry name" value="Periplasmic binding protein-like II"/>
    <property type="match status" value="1"/>
</dbReference>
<accession>A0A1E2SJG3</accession>
<feature type="chain" id="PRO_5009116728" evidence="2">
    <location>
        <begin position="20"/>
        <end position="354"/>
    </location>
</feature>
<comment type="caution">
    <text evidence="3">The sequence shown here is derived from an EMBL/GenBank/DDBJ whole genome shotgun (WGS) entry which is preliminary data.</text>
</comment>
<dbReference type="PROSITE" id="PS51257">
    <property type="entry name" value="PROKAR_LIPOPROTEIN"/>
    <property type="match status" value="1"/>
</dbReference>
<organism evidence="3 4">
    <name type="scientific">Leifsonia xyli subsp. xyli</name>
    <dbReference type="NCBI Taxonomy" id="59736"/>
    <lineage>
        <taxon>Bacteria</taxon>
        <taxon>Bacillati</taxon>
        <taxon>Actinomycetota</taxon>
        <taxon>Actinomycetes</taxon>
        <taxon>Micrococcales</taxon>
        <taxon>Microbacteriaceae</taxon>
        <taxon>Leifsonia</taxon>
    </lineage>
</organism>
<dbReference type="PANTHER" id="PTHR43649">
    <property type="entry name" value="ARABINOSE-BINDING PROTEIN-RELATED"/>
    <property type="match status" value="1"/>
</dbReference>
<dbReference type="Proteomes" id="UP000094426">
    <property type="component" value="Unassembled WGS sequence"/>
</dbReference>
<sequence>MNRKLLSIAAAATMTVALAACTSLASGASTADTGGAHGPSALKNASGTTEITIWHGLGAANGIALQQEIDTFNSTNKDRIHVTVTYQGVYADLLAKYTAAIKGHSTPTIVLAGDIATGFMTDVKQSIPAAEMAKANPSDLQLADLAGAARNYYTVGGVQQAVPLNVSTPMLWVNRSILRQAGIADSAPLNTLDQVVAAAKQIKSNTGIAGFSMPDDDWYIEQLTAAAAQARSVIEVVDAEGAVCAVVRPADGVDDSRVGERDVVAVLVLGAGGLPRGRAQHCGSAGLRVSGRRVDDVVVHRGVSGVRGEAVGELVRCQDSDRNGAGEEDVAGGVLRDECPGEALGTVGERPLAL</sequence>
<dbReference type="InterPro" id="IPR050490">
    <property type="entry name" value="Bact_solute-bd_prot1"/>
</dbReference>
<dbReference type="PANTHER" id="PTHR43649:SF31">
    <property type="entry name" value="SN-GLYCEROL-3-PHOSPHATE-BINDING PERIPLASMIC PROTEIN UGPB"/>
    <property type="match status" value="1"/>
</dbReference>
<dbReference type="GO" id="GO:0030313">
    <property type="term" value="C:cell envelope"/>
    <property type="evidence" value="ECO:0007669"/>
    <property type="project" value="UniProtKB-SubCell"/>
</dbReference>
<protein>
    <submittedName>
        <fullName evidence="3">Uncharacterized protein</fullName>
    </submittedName>
</protein>
<proteinExistence type="inferred from homology"/>
<keyword evidence="2" id="KW-0732">Signal</keyword>
<dbReference type="AlphaFoldDB" id="A0A1E2SJG3"/>
<evidence type="ECO:0000256" key="1">
    <source>
        <dbReference type="ARBA" id="ARBA00008520"/>
    </source>
</evidence>
<evidence type="ECO:0000256" key="2">
    <source>
        <dbReference type="SAM" id="SignalP"/>
    </source>
</evidence>
<evidence type="ECO:0000313" key="4">
    <source>
        <dbReference type="Proteomes" id="UP000094426"/>
    </source>
</evidence>
<reference evidence="3 4" key="1">
    <citation type="submission" date="2015-11" db="EMBL/GenBank/DDBJ databases">
        <authorList>
            <person name="Zhang Y."/>
            <person name="Guo Z."/>
        </authorList>
    </citation>
    <scope>NUCLEOTIDE SEQUENCE [LARGE SCALE GENOMIC DNA]</scope>
    <source>
        <strain evidence="4">gdw1</strain>
    </source>
</reference>
<comment type="similarity">
    <text evidence="1">Belongs to the bacterial solute-binding protein 1 family.</text>
</comment>
<gene>
    <name evidence="3" type="ORF">ATY41_11860</name>
</gene>
<dbReference type="EMBL" id="LNZG01000026">
    <property type="protein sequence ID" value="ODA89903.1"/>
    <property type="molecule type" value="Genomic_DNA"/>
</dbReference>
<feature type="signal peptide" evidence="2">
    <location>
        <begin position="1"/>
        <end position="19"/>
    </location>
</feature>
<dbReference type="OrthoDB" id="4393730at2"/>